<proteinExistence type="predicted"/>
<gene>
    <name evidence="1" type="ORF">BN444_04361</name>
</gene>
<evidence type="ECO:0000313" key="2">
    <source>
        <dbReference type="Proteomes" id="UP000093071"/>
    </source>
</evidence>
<name>A0A1C3TT02_XANCT</name>
<dbReference type="Pfam" id="PF08889">
    <property type="entry name" value="WbqC"/>
    <property type="match status" value="1"/>
</dbReference>
<dbReference type="EMBL" id="LT604072">
    <property type="protein sequence ID" value="SCB06341.1"/>
    <property type="molecule type" value="Genomic_DNA"/>
</dbReference>
<accession>A0A1C3TT02</accession>
<reference evidence="2" key="1">
    <citation type="submission" date="2016-07" db="EMBL/GenBank/DDBJ databases">
        <authorList>
            <person name="Jaenicke Sebastian"/>
        </authorList>
    </citation>
    <scope>NUCLEOTIDE SEQUENCE [LARGE SCALE GENOMIC DNA]</scope>
</reference>
<protein>
    <submittedName>
        <fullName evidence="1">Uncharacterized protein</fullName>
    </submittedName>
</protein>
<sequence>MTKKVAILQSNYIPWKGYFDLIAAVDEFILYDDT</sequence>
<dbReference type="PATRIC" id="fig|1261556.5.peg.3805"/>
<evidence type="ECO:0000313" key="1">
    <source>
        <dbReference type="EMBL" id="SCB06341.1"/>
    </source>
</evidence>
<dbReference type="Proteomes" id="UP000093071">
    <property type="component" value="Chromosome I"/>
</dbReference>
<dbReference type="InterPro" id="IPR014985">
    <property type="entry name" value="WbqC"/>
</dbReference>
<dbReference type="AlphaFoldDB" id="A0A1C3TT02"/>
<organism evidence="1 2">
    <name type="scientific">Xanthomonas translucens pv. translucens DSM 18974</name>
    <dbReference type="NCBI Taxonomy" id="1261556"/>
    <lineage>
        <taxon>Bacteria</taxon>
        <taxon>Pseudomonadati</taxon>
        <taxon>Pseudomonadota</taxon>
        <taxon>Gammaproteobacteria</taxon>
        <taxon>Lysobacterales</taxon>
        <taxon>Lysobacteraceae</taxon>
        <taxon>Xanthomonas</taxon>
        <taxon>Xanthomonas translucens group</taxon>
    </lineage>
</organism>
<dbReference type="RefSeq" id="WP_198287340.1">
    <property type="nucleotide sequence ID" value="NZ_LT604072.1"/>
</dbReference>